<organism evidence="6 7">
    <name type="scientific">Modicisalibacter ilicicola DSM 19980</name>
    <dbReference type="NCBI Taxonomy" id="1121942"/>
    <lineage>
        <taxon>Bacteria</taxon>
        <taxon>Pseudomonadati</taxon>
        <taxon>Pseudomonadota</taxon>
        <taxon>Gammaproteobacteria</taxon>
        <taxon>Oceanospirillales</taxon>
        <taxon>Halomonadaceae</taxon>
        <taxon>Modicisalibacter</taxon>
    </lineage>
</organism>
<keyword evidence="3" id="KW-0663">Pyridoxal phosphate</keyword>
<name>A0A1M5A3L8_9GAMM</name>
<dbReference type="SUPFAM" id="SSF53686">
    <property type="entry name" value="Tryptophan synthase beta subunit-like PLP-dependent enzymes"/>
    <property type="match status" value="1"/>
</dbReference>
<gene>
    <name evidence="6" type="ORF">SAMN02745148_02171</name>
</gene>
<dbReference type="OrthoDB" id="9811476at2"/>
<evidence type="ECO:0000256" key="2">
    <source>
        <dbReference type="ARBA" id="ARBA00010869"/>
    </source>
</evidence>
<dbReference type="CDD" id="cd01562">
    <property type="entry name" value="Thr-dehyd"/>
    <property type="match status" value="1"/>
</dbReference>
<dbReference type="GO" id="GO:0004794">
    <property type="term" value="F:threonine deaminase activity"/>
    <property type="evidence" value="ECO:0007669"/>
    <property type="project" value="TreeGrafter"/>
</dbReference>
<dbReference type="GO" id="GO:0009097">
    <property type="term" value="P:isoleucine biosynthetic process"/>
    <property type="evidence" value="ECO:0007669"/>
    <property type="project" value="TreeGrafter"/>
</dbReference>
<evidence type="ECO:0000313" key="7">
    <source>
        <dbReference type="Proteomes" id="UP000184346"/>
    </source>
</evidence>
<evidence type="ECO:0000259" key="5">
    <source>
        <dbReference type="Pfam" id="PF00291"/>
    </source>
</evidence>
<dbReference type="InterPro" id="IPR001926">
    <property type="entry name" value="TrpB-like_PALP"/>
</dbReference>
<dbReference type="Proteomes" id="UP000184346">
    <property type="component" value="Unassembled WGS sequence"/>
</dbReference>
<dbReference type="FunFam" id="3.40.50.1100:FF:000005">
    <property type="entry name" value="Threonine dehydratase catabolic"/>
    <property type="match status" value="1"/>
</dbReference>
<evidence type="ECO:0000256" key="3">
    <source>
        <dbReference type="ARBA" id="ARBA00022898"/>
    </source>
</evidence>
<evidence type="ECO:0000256" key="4">
    <source>
        <dbReference type="ARBA" id="ARBA00023239"/>
    </source>
</evidence>
<dbReference type="STRING" id="1121942.SAMN02745148_02171"/>
<dbReference type="Gene3D" id="3.40.50.1100">
    <property type="match status" value="2"/>
</dbReference>
<dbReference type="PANTHER" id="PTHR48078">
    <property type="entry name" value="THREONINE DEHYDRATASE, MITOCHONDRIAL-RELATED"/>
    <property type="match status" value="1"/>
</dbReference>
<sequence>MLTLDTLRQARATLGDTLEATPLVTAHALTDSLACRVRLKAELFQRTGSFKPRGALNWVRTASQEELSKGLGAVSAGNHALGLAWAARSVGARATIVMPADASPFKTQGARALGAEVILHGDINDAWTLMHQLVKERGLTLVHPYDDLRIIAGQGSVGLEILEQAPEAATIVCPIGGGGLISGIGVVVDALRPDIRLIGVEPEGAASMREAWKQGGPHRLERVHTCAKSLGAALVGEYTYRLCRRHVDELVTVNEDGIAQALQHLLSQAKLFAEPGAAVGMAALLEGAIDLPDTGDVVVVVTGGNMDRGELDTLWRPDP</sequence>
<protein>
    <submittedName>
        <fullName evidence="6">L-threonine ammonia-lyase</fullName>
    </submittedName>
</protein>
<dbReference type="AlphaFoldDB" id="A0A1M5A3L8"/>
<accession>A0A1M5A3L8</accession>
<dbReference type="GO" id="GO:0003941">
    <property type="term" value="F:L-serine ammonia-lyase activity"/>
    <property type="evidence" value="ECO:0007669"/>
    <property type="project" value="TreeGrafter"/>
</dbReference>
<dbReference type="PANTHER" id="PTHR48078:SF6">
    <property type="entry name" value="L-THREONINE DEHYDRATASE CATABOLIC TDCB"/>
    <property type="match status" value="1"/>
</dbReference>
<dbReference type="GO" id="GO:0006567">
    <property type="term" value="P:L-threonine catabolic process"/>
    <property type="evidence" value="ECO:0007669"/>
    <property type="project" value="TreeGrafter"/>
</dbReference>
<comment type="cofactor">
    <cofactor evidence="1">
        <name>pyridoxal 5'-phosphate</name>
        <dbReference type="ChEBI" id="CHEBI:597326"/>
    </cofactor>
</comment>
<dbReference type="RefSeq" id="WP_072822667.1">
    <property type="nucleotide sequence ID" value="NZ_FQUJ01000008.1"/>
</dbReference>
<dbReference type="Pfam" id="PF00291">
    <property type="entry name" value="PALP"/>
    <property type="match status" value="1"/>
</dbReference>
<dbReference type="InterPro" id="IPR050147">
    <property type="entry name" value="Ser/Thr_Dehydratase"/>
</dbReference>
<proteinExistence type="inferred from homology"/>
<dbReference type="InterPro" id="IPR036052">
    <property type="entry name" value="TrpB-like_PALP_sf"/>
</dbReference>
<dbReference type="GO" id="GO:0006565">
    <property type="term" value="P:L-serine catabolic process"/>
    <property type="evidence" value="ECO:0007669"/>
    <property type="project" value="TreeGrafter"/>
</dbReference>
<feature type="domain" description="Tryptophan synthase beta chain-like PALP" evidence="5">
    <location>
        <begin position="19"/>
        <end position="303"/>
    </location>
</feature>
<dbReference type="EMBL" id="FQUJ01000008">
    <property type="protein sequence ID" value="SHF24868.1"/>
    <property type="molecule type" value="Genomic_DNA"/>
</dbReference>
<reference evidence="6 7" key="1">
    <citation type="submission" date="2016-11" db="EMBL/GenBank/DDBJ databases">
        <authorList>
            <person name="Jaros S."/>
            <person name="Januszkiewicz K."/>
            <person name="Wedrychowicz H."/>
        </authorList>
    </citation>
    <scope>NUCLEOTIDE SEQUENCE [LARGE SCALE GENOMIC DNA]</scope>
    <source>
        <strain evidence="6 7">DSM 19980</strain>
    </source>
</reference>
<evidence type="ECO:0000256" key="1">
    <source>
        <dbReference type="ARBA" id="ARBA00001933"/>
    </source>
</evidence>
<keyword evidence="7" id="KW-1185">Reference proteome</keyword>
<comment type="similarity">
    <text evidence="2">Belongs to the serine/threonine dehydratase family.</text>
</comment>
<keyword evidence="4 6" id="KW-0456">Lyase</keyword>
<evidence type="ECO:0000313" key="6">
    <source>
        <dbReference type="EMBL" id="SHF24868.1"/>
    </source>
</evidence>